<dbReference type="Proteomes" id="UP000426444">
    <property type="component" value="Chromosome"/>
</dbReference>
<gene>
    <name evidence="2" type="ORF">SYNTR_2149</name>
</gene>
<proteinExistence type="predicted"/>
<dbReference type="InterPro" id="IPR040465">
    <property type="entry name" value="CtsR_N"/>
</dbReference>
<dbReference type="RefSeq" id="WP_156204494.1">
    <property type="nucleotide sequence ID" value="NZ_CP046457.1"/>
</dbReference>
<feature type="domain" description="CtsR N-terminal HTH" evidence="1">
    <location>
        <begin position="4"/>
        <end position="73"/>
    </location>
</feature>
<dbReference type="EMBL" id="CP046457">
    <property type="protein sequence ID" value="QGU00743.1"/>
    <property type="molecule type" value="Genomic_DNA"/>
</dbReference>
<name>A0A6I6DI53_9FIRM</name>
<dbReference type="Gene3D" id="3.30.56.130">
    <property type="entry name" value="Transcriptional regulator CtsR, winged HTH domain"/>
    <property type="match status" value="1"/>
</dbReference>
<dbReference type="AlphaFoldDB" id="A0A6I6DI53"/>
<dbReference type="Pfam" id="PF05848">
    <property type="entry name" value="CtsR"/>
    <property type="match status" value="1"/>
</dbReference>
<sequence>MKRSLADRIEQYIKVLIERSGNNQIEIQRSELSETFNCVPSQVSYVLGTRFTEKEGYYIESRRGGKGFVRITHFIKAEEQDIDIKELIHNIEKLLVEELLTEKEAELIKHIAVYILKDQDQETKNKLTRNLIEGIEGYCKHNFKKQK</sequence>
<dbReference type="KEGG" id="salq:SYNTR_2149"/>
<reference evidence="3" key="1">
    <citation type="journal article" date="2019" name="Microbiology">
        <title>Complete Genome Sequence of an Uncultured Bacterium of the Candidate Phylum Bipolaricaulota.</title>
        <authorList>
            <person name="Kadnikov V.V."/>
            <person name="Mardanov A.V."/>
            <person name="Beletsky A.V."/>
            <person name="Frank Y.A."/>
            <person name="Karnachuk O.V."/>
            <person name="Ravin N.V."/>
        </authorList>
    </citation>
    <scope>NUCLEOTIDE SEQUENCE [LARGE SCALE GENOMIC DNA]</scope>
</reference>
<dbReference type="InterPro" id="IPR041902">
    <property type="entry name" value="CtsR_N_sf"/>
</dbReference>
<keyword evidence="3" id="KW-1185">Reference proteome</keyword>
<evidence type="ECO:0000313" key="3">
    <source>
        <dbReference type="Proteomes" id="UP000426444"/>
    </source>
</evidence>
<accession>A0A6I6DI53</accession>
<evidence type="ECO:0000313" key="2">
    <source>
        <dbReference type="EMBL" id="QGU00743.1"/>
    </source>
</evidence>
<organism evidence="2 3">
    <name type="scientific">Candidatus Syntrophocurvum alkaliphilum</name>
    <dbReference type="NCBI Taxonomy" id="2293317"/>
    <lineage>
        <taxon>Bacteria</taxon>
        <taxon>Bacillati</taxon>
        <taxon>Bacillota</taxon>
        <taxon>Clostridia</taxon>
        <taxon>Eubacteriales</taxon>
        <taxon>Syntrophomonadaceae</taxon>
        <taxon>Candidatus Syntrophocurvum</taxon>
    </lineage>
</organism>
<dbReference type="OrthoDB" id="1680813at2"/>
<evidence type="ECO:0000259" key="1">
    <source>
        <dbReference type="Pfam" id="PF05848"/>
    </source>
</evidence>
<protein>
    <submittedName>
        <fullName evidence="2">Transcriptional regulator CtsR</fullName>
    </submittedName>
</protein>